<dbReference type="SMART" id="SM00229">
    <property type="entry name" value="RasGEFN"/>
    <property type="match status" value="1"/>
</dbReference>
<dbReference type="PANTHER" id="PTHR23113">
    <property type="entry name" value="GUANINE NUCLEOTIDE EXCHANGE FACTOR"/>
    <property type="match status" value="1"/>
</dbReference>
<evidence type="ECO:0000313" key="11">
    <source>
        <dbReference type="Proteomes" id="UP000716291"/>
    </source>
</evidence>
<evidence type="ECO:0000259" key="7">
    <source>
        <dbReference type="PROSITE" id="PS50009"/>
    </source>
</evidence>
<dbReference type="PROSITE" id="PS00720">
    <property type="entry name" value="RASGEF"/>
    <property type="match status" value="1"/>
</dbReference>
<evidence type="ECO:0000256" key="3">
    <source>
        <dbReference type="PROSITE-ProRule" id="PRU00168"/>
    </source>
</evidence>
<dbReference type="EMBL" id="JAANQT010000846">
    <property type="protein sequence ID" value="KAG1308004.1"/>
    <property type="molecule type" value="Genomic_DNA"/>
</dbReference>
<feature type="compositionally biased region" description="Basic and acidic residues" evidence="5">
    <location>
        <begin position="70"/>
        <end position="94"/>
    </location>
</feature>
<evidence type="ECO:0000259" key="9">
    <source>
        <dbReference type="PROSITE" id="PS50212"/>
    </source>
</evidence>
<feature type="domain" description="N-terminal Ras-GEF" evidence="9">
    <location>
        <begin position="752"/>
        <end position="881"/>
    </location>
</feature>
<evidence type="ECO:0000256" key="1">
    <source>
        <dbReference type="ARBA" id="ARBA00022443"/>
    </source>
</evidence>
<dbReference type="CDD" id="cd00201">
    <property type="entry name" value="WW"/>
    <property type="match status" value="1"/>
</dbReference>
<dbReference type="Gene3D" id="2.20.70.10">
    <property type="match status" value="2"/>
</dbReference>
<dbReference type="Gene3D" id="1.10.840.10">
    <property type="entry name" value="Ras guanine-nucleotide exchange factors catalytic domain"/>
    <property type="match status" value="1"/>
</dbReference>
<dbReference type="Pfam" id="PF00617">
    <property type="entry name" value="RasGEF"/>
    <property type="match status" value="1"/>
</dbReference>
<feature type="region of interest" description="Disordered" evidence="5">
    <location>
        <begin position="654"/>
        <end position="727"/>
    </location>
</feature>
<dbReference type="InterPro" id="IPR008937">
    <property type="entry name" value="Ras-like_GEF"/>
</dbReference>
<feature type="compositionally biased region" description="Basic and acidic residues" evidence="5">
    <location>
        <begin position="188"/>
        <end position="210"/>
    </location>
</feature>
<dbReference type="Pfam" id="PF25006">
    <property type="entry name" value="DUF7783"/>
    <property type="match status" value="1"/>
</dbReference>
<evidence type="ECO:0000256" key="5">
    <source>
        <dbReference type="SAM" id="MobiDB-lite"/>
    </source>
</evidence>
<dbReference type="InterPro" id="IPR019804">
    <property type="entry name" value="Ras_G-nucl-exch_fac_CS"/>
</dbReference>
<feature type="compositionally biased region" description="Polar residues" evidence="5">
    <location>
        <begin position="669"/>
        <end position="682"/>
    </location>
</feature>
<evidence type="ECO:0000259" key="8">
    <source>
        <dbReference type="PROSITE" id="PS50020"/>
    </source>
</evidence>
<dbReference type="InterPro" id="IPR036020">
    <property type="entry name" value="WW_dom_sf"/>
</dbReference>
<dbReference type="InterPro" id="IPR036028">
    <property type="entry name" value="SH3-like_dom_sf"/>
</dbReference>
<dbReference type="Pfam" id="PF00397">
    <property type="entry name" value="WW"/>
    <property type="match status" value="1"/>
</dbReference>
<feature type="compositionally biased region" description="Acidic residues" evidence="5">
    <location>
        <begin position="501"/>
        <end position="515"/>
    </location>
</feature>
<keyword evidence="1 4" id="KW-0728">SH3 domain</keyword>
<feature type="domain" description="SH3" evidence="6">
    <location>
        <begin position="9"/>
        <end position="68"/>
    </location>
</feature>
<keyword evidence="11" id="KW-1185">Reference proteome</keyword>
<dbReference type="SUPFAM" id="SSF50044">
    <property type="entry name" value="SH3-domain"/>
    <property type="match status" value="1"/>
</dbReference>
<feature type="compositionally biased region" description="Polar residues" evidence="5">
    <location>
        <begin position="692"/>
        <end position="718"/>
    </location>
</feature>
<evidence type="ECO:0000259" key="6">
    <source>
        <dbReference type="PROSITE" id="PS50002"/>
    </source>
</evidence>
<dbReference type="InterPro" id="IPR056685">
    <property type="entry name" value="DUF7783"/>
</dbReference>
<dbReference type="Pfam" id="PF00018">
    <property type="entry name" value="SH3_1"/>
    <property type="match status" value="1"/>
</dbReference>
<reference evidence="10" key="1">
    <citation type="journal article" date="2020" name="Microb. Genom.">
        <title>Genetic diversity of clinical and environmental Mucorales isolates obtained from an investigation of mucormycosis cases among solid organ transplant recipients.</title>
        <authorList>
            <person name="Nguyen M.H."/>
            <person name="Kaul D."/>
            <person name="Muto C."/>
            <person name="Cheng S.J."/>
            <person name="Richter R.A."/>
            <person name="Bruno V.M."/>
            <person name="Liu G."/>
            <person name="Beyhan S."/>
            <person name="Sundermann A.J."/>
            <person name="Mounaud S."/>
            <person name="Pasculle A.W."/>
            <person name="Nierman W.C."/>
            <person name="Driscoll E."/>
            <person name="Cumbie R."/>
            <person name="Clancy C.J."/>
            <person name="Dupont C.L."/>
        </authorList>
    </citation>
    <scope>NUCLEOTIDE SEQUENCE</scope>
    <source>
        <strain evidence="10">GL11</strain>
    </source>
</reference>
<dbReference type="PROSITE" id="PS50009">
    <property type="entry name" value="RASGEF_CAT"/>
    <property type="match status" value="1"/>
</dbReference>
<dbReference type="AlphaFoldDB" id="A0A9P6X902"/>
<feature type="region of interest" description="Disordered" evidence="5">
    <location>
        <begin position="166"/>
        <end position="226"/>
    </location>
</feature>
<dbReference type="SMART" id="SM00326">
    <property type="entry name" value="SH3"/>
    <property type="match status" value="1"/>
</dbReference>
<gene>
    <name evidence="10" type="ORF">G6F64_006368</name>
</gene>
<dbReference type="InterPro" id="IPR001895">
    <property type="entry name" value="RASGEF_cat_dom"/>
</dbReference>
<dbReference type="SMART" id="SM00456">
    <property type="entry name" value="WW"/>
    <property type="match status" value="2"/>
</dbReference>
<dbReference type="SMART" id="SM00147">
    <property type="entry name" value="RasGEF"/>
    <property type="match status" value="1"/>
</dbReference>
<feature type="domain" description="WW" evidence="8">
    <location>
        <begin position="229"/>
        <end position="262"/>
    </location>
</feature>
<sequence>MASEAEFPKIICRVKALYPFYSTEKSSLSFEKDEYIDVLSQLDSGWWDGWCKGNRGWFPSNYVQIVEMSPKQEDTKSDGEEENRETQYSRDTKNKSSSNSSNSRISLIINPNPRPLSLALELPPTNVIHSPPASKHSSNKELPDGWTLQIADDGVTEFYYNQHTGGLRWNHPAMLDSDEEEEMSSMDGKSEEQHSHETFDEYRDFGRKEQQQQQQQQQQYRPSVSNNHTSLMAYWSKRTTPQGKVYYANSVTQETTWDYNEIDQTTGRLRQNKRSTQYFSKSQEGLLPVTEEIPIKPEEIEQKPMTWKSVALDIAQSVQSLHRSISAGDNPLIFKQKITSVVDTVRLMLYSSRSMDKEVSHLQDPEIKEPHRNVLASLAKLILSAKAINESNLDQNSKVQKDSTDVLNSVRRFVLVCQNKNIPIRAVNPRLIFNTTDDVIQANTEDDLEENKKKGNTAATKLKYPLNQDLIVSLQTHAKQIVGSTDALCKASAYIYRVDQQQDDDDDTNDEDEDDGNRKKVKDDQEETEMNEEKRHVLEERARSNVVLLFQNLSTQIGNYLAILNDIDMSQVDTNQLQSLPEFRNNKQELYNAVGLLFSAVQTLTSAQQDLPASINNVEKTVGMVENTIEEIFSTVVQMVGERKIWMMRSGENGAEASFPDAEKKQRPSRGSITTDDNSSEASAPILPRFYNRQNSQGSAGSQQRPSVSQSATNLTRPTNDKNTKQLISPEEKSQFWYLGYDYADGDIVFTKDGSVQGGTLRALVERLTLHEAIDMSFIANFLLTYRSFCTTEEFLDLLQERYNLAPPEELTPAELEIWTDKKQKLVRLRVFNVMKNWLENYYNEEDEYILNKLQFFANTVICDSSSLSAKQLNRLIRKRREQDEGGLKKLIPNAMNGPIPIVPKDLNHIRLLDTDPLELARQLSIMDFKLYSSIRPIECLGKAWSQDDDSAINVKQSIDYCNKLTAWVTGSILYYKEPKKRVVAIKYWAHVANRCLEMNNYNTCMAILSAFDNSAVGRLKKTWELVSSRTTQSLNYIRKLMGSNRNFQEYRDMIHSVNPPCIPFLGIYLQDLTFIEDGNPDYLKKSNNLINFAKQQKSAEVIREIKQFQSPPYIYQYVPEIQDFIKYHLDNSKDVDFLYERSLELEPRHQQVEQ</sequence>
<evidence type="ECO:0008006" key="12">
    <source>
        <dbReference type="Google" id="ProtNLM"/>
    </source>
</evidence>
<dbReference type="PROSITE" id="PS50212">
    <property type="entry name" value="RASGEF_NTER"/>
    <property type="match status" value="1"/>
</dbReference>
<dbReference type="InterPro" id="IPR023578">
    <property type="entry name" value="Ras_GEF_dom_sf"/>
</dbReference>
<dbReference type="GO" id="GO:0005085">
    <property type="term" value="F:guanyl-nucleotide exchange factor activity"/>
    <property type="evidence" value="ECO:0007669"/>
    <property type="project" value="UniProtKB-KW"/>
</dbReference>
<keyword evidence="2 3" id="KW-0344">Guanine-nucleotide releasing factor</keyword>
<proteinExistence type="predicted"/>
<dbReference type="InterPro" id="IPR000651">
    <property type="entry name" value="Ras-like_Gua-exchang_fac_N"/>
</dbReference>
<feature type="compositionally biased region" description="Low complexity" evidence="5">
    <location>
        <begin position="96"/>
        <end position="108"/>
    </location>
</feature>
<comment type="caution">
    <text evidence="10">The sequence shown here is derived from an EMBL/GenBank/DDBJ whole genome shotgun (WGS) entry which is preliminary data.</text>
</comment>
<evidence type="ECO:0000256" key="2">
    <source>
        <dbReference type="ARBA" id="ARBA00022658"/>
    </source>
</evidence>
<dbReference type="GO" id="GO:0007265">
    <property type="term" value="P:Ras protein signal transduction"/>
    <property type="evidence" value="ECO:0007669"/>
    <property type="project" value="TreeGrafter"/>
</dbReference>
<dbReference type="InterPro" id="IPR001202">
    <property type="entry name" value="WW_dom"/>
</dbReference>
<dbReference type="Pfam" id="PF00618">
    <property type="entry name" value="RasGEF_N"/>
    <property type="match status" value="1"/>
</dbReference>
<evidence type="ECO:0000313" key="10">
    <source>
        <dbReference type="EMBL" id="KAG1308004.1"/>
    </source>
</evidence>
<feature type="region of interest" description="Disordered" evidence="5">
    <location>
        <begin position="500"/>
        <end position="537"/>
    </location>
</feature>
<dbReference type="Gene3D" id="2.30.30.40">
    <property type="entry name" value="SH3 Domains"/>
    <property type="match status" value="1"/>
</dbReference>
<accession>A0A9P6X902</accession>
<dbReference type="InterPro" id="IPR036964">
    <property type="entry name" value="RASGEF_cat_dom_sf"/>
</dbReference>
<dbReference type="Proteomes" id="UP000716291">
    <property type="component" value="Unassembled WGS sequence"/>
</dbReference>
<dbReference type="Gene3D" id="1.20.870.10">
    <property type="entry name" value="Son of sevenless (SoS) protein Chain: S domain 1"/>
    <property type="match status" value="1"/>
</dbReference>
<organism evidence="10 11">
    <name type="scientific">Rhizopus oryzae</name>
    <name type="common">Mucormycosis agent</name>
    <name type="synonym">Rhizopus arrhizus var. delemar</name>
    <dbReference type="NCBI Taxonomy" id="64495"/>
    <lineage>
        <taxon>Eukaryota</taxon>
        <taxon>Fungi</taxon>
        <taxon>Fungi incertae sedis</taxon>
        <taxon>Mucoromycota</taxon>
        <taxon>Mucoromycotina</taxon>
        <taxon>Mucoromycetes</taxon>
        <taxon>Mucorales</taxon>
        <taxon>Mucorineae</taxon>
        <taxon>Rhizopodaceae</taxon>
        <taxon>Rhizopus</taxon>
    </lineage>
</organism>
<evidence type="ECO:0000256" key="4">
    <source>
        <dbReference type="PROSITE-ProRule" id="PRU00192"/>
    </source>
</evidence>
<dbReference type="CDD" id="cd06224">
    <property type="entry name" value="REM"/>
    <property type="match status" value="1"/>
</dbReference>
<dbReference type="PROSITE" id="PS50002">
    <property type="entry name" value="SH3"/>
    <property type="match status" value="1"/>
</dbReference>
<dbReference type="CDD" id="cd00155">
    <property type="entry name" value="RasGEF"/>
    <property type="match status" value="1"/>
</dbReference>
<dbReference type="PANTHER" id="PTHR23113:SF368">
    <property type="entry name" value="CELL DIVISION CONTROL PROTEIN 25"/>
    <property type="match status" value="1"/>
</dbReference>
<dbReference type="SUPFAM" id="SSF51045">
    <property type="entry name" value="WW domain"/>
    <property type="match status" value="1"/>
</dbReference>
<feature type="region of interest" description="Disordered" evidence="5">
    <location>
        <begin position="69"/>
        <end position="108"/>
    </location>
</feature>
<feature type="domain" description="Ras-GEF" evidence="7">
    <location>
        <begin position="916"/>
        <end position="1149"/>
    </location>
</feature>
<dbReference type="GO" id="GO:0005886">
    <property type="term" value="C:plasma membrane"/>
    <property type="evidence" value="ECO:0007669"/>
    <property type="project" value="TreeGrafter"/>
</dbReference>
<name>A0A9P6X902_RHIOR</name>
<dbReference type="PROSITE" id="PS50020">
    <property type="entry name" value="WW_DOMAIN_2"/>
    <property type="match status" value="2"/>
</dbReference>
<protein>
    <recommendedName>
        <fullName evidence="12">Ras GEF</fullName>
    </recommendedName>
</protein>
<feature type="domain" description="WW" evidence="8">
    <location>
        <begin position="140"/>
        <end position="174"/>
    </location>
</feature>
<dbReference type="SUPFAM" id="SSF48366">
    <property type="entry name" value="Ras GEF"/>
    <property type="match status" value="1"/>
</dbReference>
<dbReference type="InterPro" id="IPR001452">
    <property type="entry name" value="SH3_domain"/>
</dbReference>